<evidence type="ECO:0000313" key="9">
    <source>
        <dbReference type="Proteomes" id="UP001151287"/>
    </source>
</evidence>
<dbReference type="Proteomes" id="UP001151287">
    <property type="component" value="Unassembled WGS sequence"/>
</dbReference>
<keyword evidence="3" id="KW-0934">Plastid</keyword>
<keyword evidence="1" id="KW-0150">Chloroplast</keyword>
<evidence type="ECO:0000313" key="8">
    <source>
        <dbReference type="EMBL" id="KAJ1702610.1"/>
    </source>
</evidence>
<proteinExistence type="predicted"/>
<evidence type="ECO:0000256" key="6">
    <source>
        <dbReference type="ARBA" id="ARBA00060463"/>
    </source>
</evidence>
<dbReference type="GO" id="GO:0032259">
    <property type="term" value="P:methylation"/>
    <property type="evidence" value="ECO:0007669"/>
    <property type="project" value="UniProtKB-KW"/>
</dbReference>
<dbReference type="InterPro" id="IPR013216">
    <property type="entry name" value="Methyltransf_11"/>
</dbReference>
<evidence type="ECO:0000259" key="7">
    <source>
        <dbReference type="Pfam" id="PF08241"/>
    </source>
</evidence>
<evidence type="ECO:0000256" key="1">
    <source>
        <dbReference type="ARBA" id="ARBA00022528"/>
    </source>
</evidence>
<dbReference type="PANTHER" id="PTHR43591">
    <property type="entry name" value="METHYLTRANSFERASE"/>
    <property type="match status" value="1"/>
</dbReference>
<dbReference type="SUPFAM" id="SSF53335">
    <property type="entry name" value="S-adenosyl-L-methionine-dependent methyltransferases"/>
    <property type="match status" value="1"/>
</dbReference>
<dbReference type="AlphaFoldDB" id="A0A9Q0CYN7"/>
<keyword evidence="9" id="KW-1185">Reference proteome</keyword>
<organism evidence="8 9">
    <name type="scientific">Rhynchospora breviuscula</name>
    <dbReference type="NCBI Taxonomy" id="2022672"/>
    <lineage>
        <taxon>Eukaryota</taxon>
        <taxon>Viridiplantae</taxon>
        <taxon>Streptophyta</taxon>
        <taxon>Embryophyta</taxon>
        <taxon>Tracheophyta</taxon>
        <taxon>Spermatophyta</taxon>
        <taxon>Magnoliopsida</taxon>
        <taxon>Liliopsida</taxon>
        <taxon>Poales</taxon>
        <taxon>Cyperaceae</taxon>
        <taxon>Cyperoideae</taxon>
        <taxon>Rhynchosporeae</taxon>
        <taxon>Rhynchospora</taxon>
    </lineage>
</organism>
<dbReference type="PANTHER" id="PTHR43591:SF46">
    <property type="entry name" value="OS08G0411200 PROTEIN"/>
    <property type="match status" value="1"/>
</dbReference>
<dbReference type="Pfam" id="PF08241">
    <property type="entry name" value="Methyltransf_11"/>
    <property type="match status" value="1"/>
</dbReference>
<evidence type="ECO:0000256" key="3">
    <source>
        <dbReference type="ARBA" id="ARBA00022640"/>
    </source>
</evidence>
<comment type="subcellular location">
    <subcellularLocation>
        <location evidence="6">Plastid</location>
        <location evidence="6">Chloroplast</location>
        <location evidence="6">Plastoglobule</location>
    </subcellularLocation>
</comment>
<evidence type="ECO:0000256" key="4">
    <source>
        <dbReference type="ARBA" id="ARBA00022679"/>
    </source>
</evidence>
<protein>
    <recommendedName>
        <fullName evidence="7">Methyltransferase type 11 domain-containing protein</fullName>
    </recommendedName>
</protein>
<dbReference type="OrthoDB" id="10017101at2759"/>
<reference evidence="8" key="1">
    <citation type="journal article" date="2022" name="Cell">
        <title>Repeat-based holocentromeres influence genome architecture and karyotype evolution.</title>
        <authorList>
            <person name="Hofstatter P.G."/>
            <person name="Thangavel G."/>
            <person name="Lux T."/>
            <person name="Neumann P."/>
            <person name="Vondrak T."/>
            <person name="Novak P."/>
            <person name="Zhang M."/>
            <person name="Costa L."/>
            <person name="Castellani M."/>
            <person name="Scott A."/>
            <person name="Toegelov H."/>
            <person name="Fuchs J."/>
            <person name="Mata-Sucre Y."/>
            <person name="Dias Y."/>
            <person name="Vanzela A.L.L."/>
            <person name="Huettel B."/>
            <person name="Almeida C.C.S."/>
            <person name="Simkova H."/>
            <person name="Souza G."/>
            <person name="Pedrosa-Harand A."/>
            <person name="Macas J."/>
            <person name="Mayer K.F.X."/>
            <person name="Houben A."/>
            <person name="Marques A."/>
        </authorList>
    </citation>
    <scope>NUCLEOTIDE SEQUENCE</scope>
    <source>
        <strain evidence="8">RhyBre1mFocal</strain>
    </source>
</reference>
<dbReference type="EMBL" id="JAMQYH010000001">
    <property type="protein sequence ID" value="KAJ1702610.1"/>
    <property type="molecule type" value="Genomic_DNA"/>
</dbReference>
<accession>A0A9Q0CYN7</accession>
<dbReference type="InterPro" id="IPR029063">
    <property type="entry name" value="SAM-dependent_MTases_sf"/>
</dbReference>
<dbReference type="FunFam" id="3.40.50.150:FF:000144">
    <property type="entry name" value="Putative methyltransferase, chloroplastic"/>
    <property type="match status" value="1"/>
</dbReference>
<feature type="domain" description="Methyltransferase type 11" evidence="7">
    <location>
        <begin position="178"/>
        <end position="277"/>
    </location>
</feature>
<dbReference type="CDD" id="cd02440">
    <property type="entry name" value="AdoMet_MTases"/>
    <property type="match status" value="1"/>
</dbReference>
<evidence type="ECO:0000256" key="2">
    <source>
        <dbReference type="ARBA" id="ARBA00022603"/>
    </source>
</evidence>
<keyword evidence="5" id="KW-0809">Transit peptide</keyword>
<name>A0A9Q0CYN7_9POAL</name>
<keyword evidence="4" id="KW-0808">Transferase</keyword>
<keyword evidence="2" id="KW-0489">Methyltransferase</keyword>
<gene>
    <name evidence="8" type="ORF">LUZ63_002389</name>
</gene>
<dbReference type="GO" id="GO:0010287">
    <property type="term" value="C:plastoglobule"/>
    <property type="evidence" value="ECO:0007669"/>
    <property type="project" value="UniProtKB-SubCell"/>
</dbReference>
<sequence>MAGAMRSIGTILPRRYLALNRGRGAQRFPRPFVVMAASWLPAAASASAASTAEETSQIQQDIQFDEKTDSREDKLACPICYYPLVKKSDESAPRLECDVCKKEYRNNGTYLDLTVAASSGEYTESMPAATELFRSPLVSFLYERGWRQNFIWGGFPGPEKEFEMAKEYLQPAIGGTIVDASCGSGLFSRLFVKSGMFSQVIAMDFSENMLRQCSEFVENENVPKENLALVRADISRLPFPSGSIDAIHAGAALHCWPSPASAVAEISRVLRPGGVFVATTFIVDVVPPAVPALRLTRQYFAQFTSNTIYVSETELEDLCSACGLVGFTCARNGFFVMISVTKPS</sequence>
<dbReference type="Gene3D" id="3.40.50.150">
    <property type="entry name" value="Vaccinia Virus protein VP39"/>
    <property type="match status" value="1"/>
</dbReference>
<comment type="caution">
    <text evidence="8">The sequence shown here is derived from an EMBL/GenBank/DDBJ whole genome shotgun (WGS) entry which is preliminary data.</text>
</comment>
<dbReference type="GO" id="GO:0008757">
    <property type="term" value="F:S-adenosylmethionine-dependent methyltransferase activity"/>
    <property type="evidence" value="ECO:0007669"/>
    <property type="project" value="InterPro"/>
</dbReference>
<evidence type="ECO:0000256" key="5">
    <source>
        <dbReference type="ARBA" id="ARBA00022946"/>
    </source>
</evidence>